<evidence type="ECO:0000313" key="12">
    <source>
        <dbReference type="Proteomes" id="UP001234581"/>
    </source>
</evidence>
<reference evidence="11 12" key="1">
    <citation type="submission" date="2023-03" db="EMBL/GenBank/DDBJ databases">
        <title>Genome sequence of Lichtheimia ornata CBS 291.66.</title>
        <authorList>
            <person name="Mohabir J.T."/>
            <person name="Shea T.P."/>
            <person name="Kurbessoian T."/>
            <person name="Berby B."/>
            <person name="Fontaine J."/>
            <person name="Livny J."/>
            <person name="Gnirke A."/>
            <person name="Stajich J.E."/>
            <person name="Cuomo C.A."/>
        </authorList>
    </citation>
    <scope>NUCLEOTIDE SEQUENCE [LARGE SCALE GENOMIC DNA]</scope>
    <source>
        <strain evidence="11">CBS 291.66</strain>
    </source>
</reference>
<evidence type="ECO:0000256" key="5">
    <source>
        <dbReference type="ARBA" id="ARBA00022840"/>
    </source>
</evidence>
<feature type="compositionally biased region" description="Low complexity" evidence="8">
    <location>
        <begin position="388"/>
        <end position="397"/>
    </location>
</feature>
<keyword evidence="12" id="KW-1185">Reference proteome</keyword>
<dbReference type="Gene3D" id="1.20.920.10">
    <property type="entry name" value="Bromodomain-like"/>
    <property type="match status" value="1"/>
</dbReference>
<evidence type="ECO:0000256" key="8">
    <source>
        <dbReference type="SAM" id="MobiDB-lite"/>
    </source>
</evidence>
<dbReference type="InterPro" id="IPR001487">
    <property type="entry name" value="Bromodomain"/>
</dbReference>
<evidence type="ECO:0000313" key="11">
    <source>
        <dbReference type="EMBL" id="KAJ8654608.1"/>
    </source>
</evidence>
<gene>
    <name evidence="11" type="ORF">O0I10_009659</name>
</gene>
<dbReference type="PROSITE" id="PS50011">
    <property type="entry name" value="PROTEIN_KINASE_DOM"/>
    <property type="match status" value="1"/>
</dbReference>
<dbReference type="Pfam" id="PF00069">
    <property type="entry name" value="Pkinase"/>
    <property type="match status" value="1"/>
</dbReference>
<keyword evidence="5" id="KW-0067">ATP-binding</keyword>
<feature type="domain" description="Bromo" evidence="10">
    <location>
        <begin position="65"/>
        <end position="115"/>
    </location>
</feature>
<dbReference type="CDD" id="cd04369">
    <property type="entry name" value="Bromodomain"/>
    <property type="match status" value="1"/>
</dbReference>
<dbReference type="Gene3D" id="1.10.510.10">
    <property type="entry name" value="Transferase(Phosphotransferase) domain 1"/>
    <property type="match status" value="1"/>
</dbReference>
<dbReference type="InterPro" id="IPR036427">
    <property type="entry name" value="Bromodomain-like_sf"/>
</dbReference>
<dbReference type="PANTHER" id="PTHR24349">
    <property type="entry name" value="SERINE/THREONINE-PROTEIN KINASE"/>
    <property type="match status" value="1"/>
</dbReference>
<sequence length="935" mass="104999">MASTIHHSTNDDAHDDPVVDWPLGSQRIQISLVVLRLCTYILDELLGCYSVFPFVSPVPAAAVLYHAKIQHPMDFSTLEYNLYNNKYKTLEDFEQDLSLIWRNAKAFHEPVAFIYKLAVHLEERFAAILASIKGQEGASMPSPDPTVVSIPEETDFSTPLFNEVQYSTESVLYFLQLVLPGEKGSKAIRGFSKVRALYDELNAPFIRVVEGLKAAGGGDGTTMGRPLPRLYIGKNRTLLTEARRTPHATVAVLMNVRVTPYRHSKRSDLFHMTADVAIVRPLGECREFDAAGVDPSLTADYLPKACIKVCVVKVVSGIQAVITDAMEKLFFRRAYTTHRLSRYHLPDLKKVRDTEIAKMFTQAIIDGHTSLLPEDAYYTSSAAGVSLANSNASSPSAKRPTSPANSSSPGSIHTPSSSNKPSKETHSPSPDTEQLVPSSSSTIHATTAIDQIPDKQKDGIAYTKYLAPDDEATNQSQVGSDARRHYYLEQAKKLWSKVFEFCSQKNVPVVHVNKYLSNTSTFPNAEGFFKHVYHVHNDSNVVVQTFRRMTITQRATELVSLLMVHGHDNMGQIVEVLQEDGGEIIGLAMRRYQKTLKQYAHKHSHHRLTAHQKMDVIRQMLRCIATIHSLGIAHRDLAEVNFMVDETAEKLPDDSPRSHVYLIDFGKAIFVRPEDLSRWWVDRPRVQGEYEGEVLPESRQELEEWCKELPWVRSKPDHGYRHYRSIQTLPRARTDNDTLPYLVNPLAEDVYSLGTLVWKTLGDTEPWCGILDTDLRGLREAVMTDHAIDNILAREVPGPLSRQLLRFFLRTQPQERKSAAAILEWLEQPGIQERLISEWTEFASLSRTKRHRPKLLEDVDSTSQQHRPNRKKQRTTTTTSPSKTTPDSSSSANNTNHVETTTTTTTPTADGSSSTNSSSAANTFIFPGNLVFPSE</sequence>
<dbReference type="EMBL" id="JARTCD010000058">
    <property type="protein sequence ID" value="KAJ8654608.1"/>
    <property type="molecule type" value="Genomic_DNA"/>
</dbReference>
<feature type="region of interest" description="Disordered" evidence="8">
    <location>
        <begin position="388"/>
        <end position="452"/>
    </location>
</feature>
<dbReference type="SUPFAM" id="SSF47370">
    <property type="entry name" value="Bromodomain"/>
    <property type="match status" value="1"/>
</dbReference>
<keyword evidence="2" id="KW-0808">Transferase</keyword>
<dbReference type="SMART" id="SM00220">
    <property type="entry name" value="S_TKc"/>
    <property type="match status" value="1"/>
</dbReference>
<evidence type="ECO:0000259" key="10">
    <source>
        <dbReference type="PROSITE" id="PS50014"/>
    </source>
</evidence>
<accession>A0AAD7XVJ6</accession>
<dbReference type="GO" id="GO:0006325">
    <property type="term" value="P:chromatin organization"/>
    <property type="evidence" value="ECO:0007669"/>
    <property type="project" value="UniProtKB-ARBA"/>
</dbReference>
<feature type="region of interest" description="Disordered" evidence="8">
    <location>
        <begin position="853"/>
        <end position="935"/>
    </location>
</feature>
<dbReference type="SUPFAM" id="SSF56112">
    <property type="entry name" value="Protein kinase-like (PK-like)"/>
    <property type="match status" value="1"/>
</dbReference>
<keyword evidence="6 7" id="KW-0103">Bromodomain</keyword>
<dbReference type="Pfam" id="PF00439">
    <property type="entry name" value="Bromodomain"/>
    <property type="match status" value="1"/>
</dbReference>
<feature type="compositionally biased region" description="Polar residues" evidence="8">
    <location>
        <begin position="427"/>
        <end position="449"/>
    </location>
</feature>
<evidence type="ECO:0000259" key="9">
    <source>
        <dbReference type="PROSITE" id="PS50011"/>
    </source>
</evidence>
<evidence type="ECO:0008006" key="13">
    <source>
        <dbReference type="Google" id="ProtNLM"/>
    </source>
</evidence>
<evidence type="ECO:0000256" key="7">
    <source>
        <dbReference type="PROSITE-ProRule" id="PRU00035"/>
    </source>
</evidence>
<dbReference type="InterPro" id="IPR000719">
    <property type="entry name" value="Prot_kinase_dom"/>
</dbReference>
<dbReference type="RefSeq" id="XP_058339522.1">
    <property type="nucleotide sequence ID" value="XM_058489646.1"/>
</dbReference>
<feature type="compositionally biased region" description="Low complexity" evidence="8">
    <location>
        <begin position="900"/>
        <end position="923"/>
    </location>
</feature>
<feature type="compositionally biased region" description="Low complexity" evidence="8">
    <location>
        <begin position="406"/>
        <end position="418"/>
    </location>
</feature>
<dbReference type="GO" id="GO:0004674">
    <property type="term" value="F:protein serine/threonine kinase activity"/>
    <property type="evidence" value="ECO:0007669"/>
    <property type="project" value="UniProtKB-KW"/>
</dbReference>
<evidence type="ECO:0000256" key="4">
    <source>
        <dbReference type="ARBA" id="ARBA00022777"/>
    </source>
</evidence>
<evidence type="ECO:0000256" key="6">
    <source>
        <dbReference type="ARBA" id="ARBA00023117"/>
    </source>
</evidence>
<dbReference type="InterPro" id="IPR050205">
    <property type="entry name" value="CDPK_Ser/Thr_kinases"/>
</dbReference>
<dbReference type="AlphaFoldDB" id="A0AAD7XVJ6"/>
<name>A0AAD7XVJ6_9FUNG</name>
<evidence type="ECO:0000256" key="2">
    <source>
        <dbReference type="ARBA" id="ARBA00022679"/>
    </source>
</evidence>
<dbReference type="SMART" id="SM00297">
    <property type="entry name" value="BROMO"/>
    <property type="match status" value="1"/>
</dbReference>
<evidence type="ECO:0000256" key="1">
    <source>
        <dbReference type="ARBA" id="ARBA00022527"/>
    </source>
</evidence>
<feature type="domain" description="Protein kinase" evidence="9">
    <location>
        <begin position="518"/>
        <end position="831"/>
    </location>
</feature>
<dbReference type="Proteomes" id="UP001234581">
    <property type="component" value="Unassembled WGS sequence"/>
</dbReference>
<protein>
    <recommendedName>
        <fullName evidence="13">Protein kinase domain-containing protein</fullName>
    </recommendedName>
</protein>
<keyword evidence="3" id="KW-0547">Nucleotide-binding</keyword>
<dbReference type="InterPro" id="IPR011009">
    <property type="entry name" value="Kinase-like_dom_sf"/>
</dbReference>
<comment type="caution">
    <text evidence="11">The sequence shown here is derived from an EMBL/GenBank/DDBJ whole genome shotgun (WGS) entry which is preliminary data.</text>
</comment>
<organism evidence="11 12">
    <name type="scientific">Lichtheimia ornata</name>
    <dbReference type="NCBI Taxonomy" id="688661"/>
    <lineage>
        <taxon>Eukaryota</taxon>
        <taxon>Fungi</taxon>
        <taxon>Fungi incertae sedis</taxon>
        <taxon>Mucoromycota</taxon>
        <taxon>Mucoromycotina</taxon>
        <taxon>Mucoromycetes</taxon>
        <taxon>Mucorales</taxon>
        <taxon>Lichtheimiaceae</taxon>
        <taxon>Lichtheimia</taxon>
    </lineage>
</organism>
<keyword evidence="1" id="KW-0723">Serine/threonine-protein kinase</keyword>
<evidence type="ECO:0000256" key="3">
    <source>
        <dbReference type="ARBA" id="ARBA00022741"/>
    </source>
</evidence>
<dbReference type="GO" id="GO:0005524">
    <property type="term" value="F:ATP binding"/>
    <property type="evidence" value="ECO:0007669"/>
    <property type="project" value="UniProtKB-KW"/>
</dbReference>
<dbReference type="GeneID" id="83217064"/>
<feature type="compositionally biased region" description="Low complexity" evidence="8">
    <location>
        <begin position="875"/>
        <end position="891"/>
    </location>
</feature>
<dbReference type="PROSITE" id="PS50014">
    <property type="entry name" value="BROMODOMAIN_2"/>
    <property type="match status" value="1"/>
</dbReference>
<proteinExistence type="predicted"/>
<keyword evidence="4" id="KW-0418">Kinase</keyword>